<feature type="domain" description="Smr" evidence="2">
    <location>
        <begin position="96"/>
        <end position="177"/>
    </location>
</feature>
<dbReference type="Gene3D" id="3.30.1370.110">
    <property type="match status" value="1"/>
</dbReference>
<dbReference type="InterPro" id="IPR002625">
    <property type="entry name" value="Smr_dom"/>
</dbReference>
<name>A4TWC7_9PROT</name>
<feature type="region of interest" description="Disordered" evidence="1">
    <location>
        <begin position="33"/>
        <end position="81"/>
    </location>
</feature>
<accession>A4TWC7</accession>
<dbReference type="SUPFAM" id="SSF160443">
    <property type="entry name" value="SMR domain-like"/>
    <property type="match status" value="1"/>
</dbReference>
<organism evidence="3">
    <name type="scientific">Magnetospirillum gryphiswaldense</name>
    <dbReference type="NCBI Taxonomy" id="55518"/>
    <lineage>
        <taxon>Bacteria</taxon>
        <taxon>Pseudomonadati</taxon>
        <taxon>Pseudomonadota</taxon>
        <taxon>Alphaproteobacteria</taxon>
        <taxon>Rhodospirillales</taxon>
        <taxon>Rhodospirillaceae</taxon>
        <taxon>Magnetospirillum</taxon>
    </lineage>
</organism>
<evidence type="ECO:0000313" key="3">
    <source>
        <dbReference type="EMBL" id="CAM74934.1"/>
    </source>
</evidence>
<evidence type="ECO:0000256" key="1">
    <source>
        <dbReference type="SAM" id="MobiDB-lite"/>
    </source>
</evidence>
<reference evidence="3" key="1">
    <citation type="journal article" date="2007" name="J. Bacteriol.">
        <title>Comparative genome analysis of four magnetotactic bacteria reveals a complex set of group-specific genes implicated in magnetosome biomineralization and function.</title>
        <authorList>
            <person name="Richter M."/>
            <person name="Kube M."/>
            <person name="Bazylinski D.A."/>
            <person name="Lombardot T."/>
            <person name="Gloeckner F.O."/>
            <person name="Reinhardt R."/>
            <person name="Schueler D."/>
        </authorList>
    </citation>
    <scope>NUCLEOTIDE SEQUENCE</scope>
    <source>
        <strain evidence="3">MSR-1</strain>
    </source>
</reference>
<dbReference type="PANTHER" id="PTHR35562:SF2">
    <property type="entry name" value="DNA ENDONUCLEASE SMRA-RELATED"/>
    <property type="match status" value="1"/>
</dbReference>
<proteinExistence type="predicted"/>
<feature type="compositionally biased region" description="Pro residues" evidence="1">
    <location>
        <begin position="41"/>
        <end position="65"/>
    </location>
</feature>
<evidence type="ECO:0000259" key="2">
    <source>
        <dbReference type="PROSITE" id="PS50828"/>
    </source>
</evidence>
<dbReference type="Pfam" id="PF01713">
    <property type="entry name" value="Smr"/>
    <property type="match status" value="1"/>
</dbReference>
<sequence length="181" mass="19822">MTRRRRCVTPDEARIWRAIVHDVAPLPGRELIDEVETDSLTPPPSPPPVAAYVPPLPPPPRPKAPLPDLSHGTTPGLDRRSADRMKRGDMVIDGSLDLHGMTQDSAHGALIAFVGRAYDGGRRCLLVITGKGKQGPGILRAQVPRWLNQSPLRERILGFSHARPQHGGEGALYVLIKRKRA</sequence>
<dbReference type="SMART" id="SM00463">
    <property type="entry name" value="SMR"/>
    <property type="match status" value="1"/>
</dbReference>
<dbReference type="InterPro" id="IPR036063">
    <property type="entry name" value="Smr_dom_sf"/>
</dbReference>
<dbReference type="RefSeq" id="WP_106003135.1">
    <property type="nucleotide sequence ID" value="NZ_CP027527.1"/>
</dbReference>
<gene>
    <name evidence="3" type="ORF">MGR_2731</name>
</gene>
<protein>
    <submittedName>
        <fullName evidence="3">Smr protein/MutS2 C-terminal</fullName>
    </submittedName>
</protein>
<dbReference type="EMBL" id="CU459003">
    <property type="protein sequence ID" value="CAM74934.1"/>
    <property type="molecule type" value="Genomic_DNA"/>
</dbReference>
<dbReference type="AlphaFoldDB" id="A4TWC7"/>
<dbReference type="PANTHER" id="PTHR35562">
    <property type="entry name" value="DNA ENDONUCLEASE SMRA-RELATED"/>
    <property type="match status" value="1"/>
</dbReference>
<dbReference type="PROSITE" id="PS50828">
    <property type="entry name" value="SMR"/>
    <property type="match status" value="1"/>
</dbReference>